<dbReference type="InterPro" id="IPR010982">
    <property type="entry name" value="Lambda_DNA-bd_dom_sf"/>
</dbReference>
<dbReference type="SMART" id="SM00530">
    <property type="entry name" value="HTH_XRE"/>
    <property type="match status" value="1"/>
</dbReference>
<dbReference type="InterPro" id="IPR032710">
    <property type="entry name" value="NTF2-like_dom_sf"/>
</dbReference>
<accession>A0A517QQK6</accession>
<protein>
    <submittedName>
        <fullName evidence="2">Helix-turn-helix protein</fullName>
    </submittedName>
</protein>
<dbReference type="AlphaFoldDB" id="A0A517QQK6"/>
<feature type="domain" description="HTH cro/C1-type" evidence="1">
    <location>
        <begin position="19"/>
        <end position="72"/>
    </location>
</feature>
<dbReference type="Pfam" id="PF01381">
    <property type="entry name" value="HTH_3"/>
    <property type="match status" value="1"/>
</dbReference>
<dbReference type="KEGG" id="tpol:Mal48_31340"/>
<reference evidence="2 3" key="1">
    <citation type="submission" date="2019-02" db="EMBL/GenBank/DDBJ databases">
        <title>Deep-cultivation of Planctomycetes and their phenomic and genomic characterization uncovers novel biology.</title>
        <authorList>
            <person name="Wiegand S."/>
            <person name="Jogler M."/>
            <person name="Boedeker C."/>
            <person name="Pinto D."/>
            <person name="Vollmers J."/>
            <person name="Rivas-Marin E."/>
            <person name="Kohn T."/>
            <person name="Peeters S.H."/>
            <person name="Heuer A."/>
            <person name="Rast P."/>
            <person name="Oberbeckmann S."/>
            <person name="Bunk B."/>
            <person name="Jeske O."/>
            <person name="Meyerdierks A."/>
            <person name="Storesund J.E."/>
            <person name="Kallscheuer N."/>
            <person name="Luecker S."/>
            <person name="Lage O.M."/>
            <person name="Pohl T."/>
            <person name="Merkel B.J."/>
            <person name="Hornburger P."/>
            <person name="Mueller R.-W."/>
            <person name="Bruemmer F."/>
            <person name="Labrenz M."/>
            <person name="Spormann A.M."/>
            <person name="Op den Camp H."/>
            <person name="Overmann J."/>
            <person name="Amann R."/>
            <person name="Jetten M.S.M."/>
            <person name="Mascher T."/>
            <person name="Medema M.H."/>
            <person name="Devos D.P."/>
            <person name="Kaster A.-K."/>
            <person name="Ovreas L."/>
            <person name="Rohde M."/>
            <person name="Galperin M.Y."/>
            <person name="Jogler C."/>
        </authorList>
    </citation>
    <scope>NUCLEOTIDE SEQUENCE [LARGE SCALE GENOMIC DNA]</scope>
    <source>
        <strain evidence="2 3">Mal48</strain>
    </source>
</reference>
<dbReference type="SUPFAM" id="SSF47413">
    <property type="entry name" value="lambda repressor-like DNA-binding domains"/>
    <property type="match status" value="1"/>
</dbReference>
<sequence>MSWSIDSPELTYRCIPRLMKYHRERLGWTQKMLSQKSGYGLRAITKAEAGQSVSSDTVADIAEAFSTEGEKIYPEDLINDPVVLARKYIDSIYTLQKDAITEIESFLCDESVFTVQGDPEVFPFAGKFHGVEGVAEMIEKFFSVLEVPANYDHTDRYRYYNSGNEVVIWGETWVHPIGVPLTEPISISIRMTFQKGKLITFDDRYDLKAGAEALAKLQLFEEQ</sequence>
<dbReference type="PROSITE" id="PS50943">
    <property type="entry name" value="HTH_CROC1"/>
    <property type="match status" value="1"/>
</dbReference>
<name>A0A517QQK6_9PLAN</name>
<evidence type="ECO:0000259" key="1">
    <source>
        <dbReference type="PROSITE" id="PS50943"/>
    </source>
</evidence>
<gene>
    <name evidence="2" type="ORF">Mal48_31340</name>
</gene>
<dbReference type="Gene3D" id="3.10.450.50">
    <property type="match status" value="1"/>
</dbReference>
<evidence type="ECO:0000313" key="2">
    <source>
        <dbReference type="EMBL" id="QDT33878.1"/>
    </source>
</evidence>
<proteinExistence type="predicted"/>
<keyword evidence="3" id="KW-1185">Reference proteome</keyword>
<evidence type="ECO:0000313" key="3">
    <source>
        <dbReference type="Proteomes" id="UP000315724"/>
    </source>
</evidence>
<dbReference type="EMBL" id="CP036267">
    <property type="protein sequence ID" value="QDT33878.1"/>
    <property type="molecule type" value="Genomic_DNA"/>
</dbReference>
<dbReference type="OrthoDB" id="266241at2"/>
<dbReference type="InterPro" id="IPR001387">
    <property type="entry name" value="Cro/C1-type_HTH"/>
</dbReference>
<dbReference type="SUPFAM" id="SSF54427">
    <property type="entry name" value="NTF2-like"/>
    <property type="match status" value="1"/>
</dbReference>
<dbReference type="CDD" id="cd00093">
    <property type="entry name" value="HTH_XRE"/>
    <property type="match status" value="1"/>
</dbReference>
<dbReference type="RefSeq" id="WP_145200892.1">
    <property type="nucleotide sequence ID" value="NZ_CP036267.1"/>
</dbReference>
<dbReference type="Proteomes" id="UP000315724">
    <property type="component" value="Chromosome"/>
</dbReference>
<dbReference type="GO" id="GO:0003677">
    <property type="term" value="F:DNA binding"/>
    <property type="evidence" value="ECO:0007669"/>
    <property type="project" value="InterPro"/>
</dbReference>
<organism evidence="2 3">
    <name type="scientific">Thalassoglobus polymorphus</name>
    <dbReference type="NCBI Taxonomy" id="2527994"/>
    <lineage>
        <taxon>Bacteria</taxon>
        <taxon>Pseudomonadati</taxon>
        <taxon>Planctomycetota</taxon>
        <taxon>Planctomycetia</taxon>
        <taxon>Planctomycetales</taxon>
        <taxon>Planctomycetaceae</taxon>
        <taxon>Thalassoglobus</taxon>
    </lineage>
</organism>
<dbReference type="Gene3D" id="1.10.260.40">
    <property type="entry name" value="lambda repressor-like DNA-binding domains"/>
    <property type="match status" value="1"/>
</dbReference>